<keyword evidence="3" id="KW-0276">Fatty acid metabolism</keyword>
<dbReference type="Pfam" id="PF00378">
    <property type="entry name" value="ECH_1"/>
    <property type="match status" value="1"/>
</dbReference>
<sequence length="291" mass="31653">MSFRASNLNSQWIKVSEPTPHVLHVQLSRNPVNAFSVSYWRAYGELFKRIIEEGPDVRAVVLSSALDKFFTAGLDLKDTEGIARPKDPNDDTDNARKARGTLSFIKEFQSAINIVEQAPFPVIAAVHGIALGLAMDMTSCCDVRYAAEDASFSIKEVDIGLAADIGSLSFVPKVSGNNSLVREYAFTGERFTAHDAEKMGYVSRVVPGSRDEVVKAALALAKTIAEKSPLAVAGTKKLIIHGRDHTVEQSLDYTAVWNAAMLQTRDTGEAVAATLSKSTPKFRSLKVKAHL</sequence>
<dbReference type="PANTHER" id="PTHR43149:SF1">
    <property type="entry name" value="DELTA(3,5)-DELTA(2,4)-DIENOYL-COA ISOMERASE, MITOCHONDRIAL"/>
    <property type="match status" value="1"/>
</dbReference>
<evidence type="ECO:0000313" key="6">
    <source>
        <dbReference type="EMBL" id="KAL0069326.1"/>
    </source>
</evidence>
<gene>
    <name evidence="6" type="ORF">AAF712_003691</name>
</gene>
<evidence type="ECO:0000256" key="2">
    <source>
        <dbReference type="ARBA" id="ARBA00005254"/>
    </source>
</evidence>
<dbReference type="SUPFAM" id="SSF52096">
    <property type="entry name" value="ClpP/crotonase"/>
    <property type="match status" value="1"/>
</dbReference>
<proteinExistence type="inferred from homology"/>
<dbReference type="CDD" id="cd06558">
    <property type="entry name" value="crotonase-like"/>
    <property type="match status" value="1"/>
</dbReference>
<dbReference type="Gene3D" id="1.10.12.10">
    <property type="entry name" value="Lyase 2-enoyl-coa Hydratase, Chain A, domain 2"/>
    <property type="match status" value="1"/>
</dbReference>
<keyword evidence="7" id="KW-1185">Reference proteome</keyword>
<evidence type="ECO:0000256" key="3">
    <source>
        <dbReference type="ARBA" id="ARBA00022832"/>
    </source>
</evidence>
<protein>
    <submittedName>
        <fullName evidence="6">Uncharacterized protein</fullName>
    </submittedName>
</protein>
<keyword evidence="5" id="KW-0413">Isomerase</keyword>
<dbReference type="EMBL" id="JBBXMP010000013">
    <property type="protein sequence ID" value="KAL0069326.1"/>
    <property type="molecule type" value="Genomic_DNA"/>
</dbReference>
<dbReference type="InterPro" id="IPR001753">
    <property type="entry name" value="Enoyl-CoA_hydra/iso"/>
</dbReference>
<accession>A0ABR3A608</accession>
<name>A0ABR3A608_9AGAR</name>
<keyword evidence="4" id="KW-0443">Lipid metabolism</keyword>
<dbReference type="Proteomes" id="UP001437256">
    <property type="component" value="Unassembled WGS sequence"/>
</dbReference>
<comment type="similarity">
    <text evidence="2">Belongs to the enoyl-CoA hydratase/isomerase family.</text>
</comment>
<evidence type="ECO:0000256" key="5">
    <source>
        <dbReference type="ARBA" id="ARBA00023235"/>
    </source>
</evidence>
<dbReference type="InterPro" id="IPR014748">
    <property type="entry name" value="Enoyl-CoA_hydra_C"/>
</dbReference>
<comment type="caution">
    <text evidence="6">The sequence shown here is derived from an EMBL/GenBank/DDBJ whole genome shotgun (WGS) entry which is preliminary data.</text>
</comment>
<organism evidence="6 7">
    <name type="scientific">Marasmius tenuissimus</name>
    <dbReference type="NCBI Taxonomy" id="585030"/>
    <lineage>
        <taxon>Eukaryota</taxon>
        <taxon>Fungi</taxon>
        <taxon>Dikarya</taxon>
        <taxon>Basidiomycota</taxon>
        <taxon>Agaricomycotina</taxon>
        <taxon>Agaricomycetes</taxon>
        <taxon>Agaricomycetidae</taxon>
        <taxon>Agaricales</taxon>
        <taxon>Marasmiineae</taxon>
        <taxon>Marasmiaceae</taxon>
        <taxon>Marasmius</taxon>
    </lineage>
</organism>
<evidence type="ECO:0000313" key="7">
    <source>
        <dbReference type="Proteomes" id="UP001437256"/>
    </source>
</evidence>
<dbReference type="Gene3D" id="3.90.226.10">
    <property type="entry name" value="2-enoyl-CoA Hydratase, Chain A, domain 1"/>
    <property type="match status" value="1"/>
</dbReference>
<dbReference type="PANTHER" id="PTHR43149">
    <property type="entry name" value="ENOYL-COA HYDRATASE"/>
    <property type="match status" value="1"/>
</dbReference>
<comment type="pathway">
    <text evidence="1">Lipid metabolism; fatty acid beta-oxidation.</text>
</comment>
<evidence type="ECO:0000256" key="1">
    <source>
        <dbReference type="ARBA" id="ARBA00005005"/>
    </source>
</evidence>
<reference evidence="6 7" key="1">
    <citation type="submission" date="2024-05" db="EMBL/GenBank/DDBJ databases">
        <title>A draft genome resource for the thread blight pathogen Marasmius tenuissimus strain MS-2.</title>
        <authorList>
            <person name="Yulfo-Soto G.E."/>
            <person name="Baruah I.K."/>
            <person name="Amoako-Attah I."/>
            <person name="Bukari Y."/>
            <person name="Meinhardt L.W."/>
            <person name="Bailey B.A."/>
            <person name="Cohen S.P."/>
        </authorList>
    </citation>
    <scope>NUCLEOTIDE SEQUENCE [LARGE SCALE GENOMIC DNA]</scope>
    <source>
        <strain evidence="6 7">MS-2</strain>
    </source>
</reference>
<evidence type="ECO:0000256" key="4">
    <source>
        <dbReference type="ARBA" id="ARBA00023098"/>
    </source>
</evidence>
<dbReference type="InterPro" id="IPR045002">
    <property type="entry name" value="Ech1-like"/>
</dbReference>
<dbReference type="InterPro" id="IPR029045">
    <property type="entry name" value="ClpP/crotonase-like_dom_sf"/>
</dbReference>